<dbReference type="AlphaFoldDB" id="A0A3P3WAZ8"/>
<comment type="caution">
    <text evidence="5">The sequence shown here is derived from an EMBL/GenBank/DDBJ whole genome shotgun (WGS) entry which is preliminary data.</text>
</comment>
<evidence type="ECO:0000256" key="2">
    <source>
        <dbReference type="ARBA" id="ARBA00023125"/>
    </source>
</evidence>
<dbReference type="Pfam" id="PF12833">
    <property type="entry name" value="HTH_18"/>
    <property type="match status" value="1"/>
</dbReference>
<dbReference type="PANTHER" id="PTHR43436">
    <property type="entry name" value="ARAC-FAMILY TRANSCRIPTIONAL REGULATOR"/>
    <property type="match status" value="1"/>
</dbReference>
<evidence type="ECO:0000313" key="5">
    <source>
        <dbReference type="EMBL" id="RRJ90779.1"/>
    </source>
</evidence>
<name>A0A3P3WAZ8_9FLAO</name>
<evidence type="ECO:0000259" key="4">
    <source>
        <dbReference type="PROSITE" id="PS01124"/>
    </source>
</evidence>
<sequence>MIPQEHNNELLALISKHAVRDGLTQTKIPGVSLFRSSVMDVPVPYFYNQCLCIIVQGEKEVMLDNEIYRYMPSQYLTVSVDLPLMYRITKASRAKPALLMKIDIDLKLLSELLLHTNLNVGETPTTKRGIFVGEFDKPMHDSVLRLARLMNSPADIPALATQTMREVLYRALCNDYGDVIAQIARKGSRMESIANAIRKLKKDFRQTITVEELAEVAHMSVSSFHSHFKSVTAMSPLQFQKSLRLIEARSIMISQDIDVANAAFWVGYQSPSQFSREYARKFGRPPARDVSIIRQQQSETEQ</sequence>
<dbReference type="InterPro" id="IPR009594">
    <property type="entry name" value="Tscrpt_reg_HTH_AraC_N"/>
</dbReference>
<organism evidence="5 6">
    <name type="scientific">Flavobacterium macacae</name>
    <dbReference type="NCBI Taxonomy" id="2488993"/>
    <lineage>
        <taxon>Bacteria</taxon>
        <taxon>Pseudomonadati</taxon>
        <taxon>Bacteroidota</taxon>
        <taxon>Flavobacteriia</taxon>
        <taxon>Flavobacteriales</taxon>
        <taxon>Flavobacteriaceae</taxon>
        <taxon>Flavobacterium</taxon>
    </lineage>
</organism>
<dbReference type="EMBL" id="RQVR01000010">
    <property type="protein sequence ID" value="RRJ90779.1"/>
    <property type="molecule type" value="Genomic_DNA"/>
</dbReference>
<dbReference type="SUPFAM" id="SSF46689">
    <property type="entry name" value="Homeodomain-like"/>
    <property type="match status" value="2"/>
</dbReference>
<dbReference type="SMART" id="SM00342">
    <property type="entry name" value="HTH_ARAC"/>
    <property type="match status" value="1"/>
</dbReference>
<dbReference type="Gene3D" id="1.10.10.60">
    <property type="entry name" value="Homeodomain-like"/>
    <property type="match status" value="1"/>
</dbReference>
<keyword evidence="3" id="KW-0804">Transcription</keyword>
<dbReference type="InterPro" id="IPR018060">
    <property type="entry name" value="HTH_AraC"/>
</dbReference>
<reference evidence="5 6" key="1">
    <citation type="submission" date="2018-11" db="EMBL/GenBank/DDBJ databases">
        <title>Flavobacterium sp. nov., YIM 102600 draft genome.</title>
        <authorList>
            <person name="Li G."/>
            <person name="Jiang Y."/>
        </authorList>
    </citation>
    <scope>NUCLEOTIDE SEQUENCE [LARGE SCALE GENOMIC DNA]</scope>
    <source>
        <strain evidence="5 6">YIM 102600</strain>
    </source>
</reference>
<dbReference type="GO" id="GO:0043565">
    <property type="term" value="F:sequence-specific DNA binding"/>
    <property type="evidence" value="ECO:0007669"/>
    <property type="project" value="InterPro"/>
</dbReference>
<dbReference type="PANTHER" id="PTHR43436:SF1">
    <property type="entry name" value="TRANSCRIPTIONAL REGULATORY PROTEIN"/>
    <property type="match status" value="1"/>
</dbReference>
<keyword evidence="1" id="KW-0805">Transcription regulation</keyword>
<protein>
    <submittedName>
        <fullName evidence="5">AraC family transcriptional regulator</fullName>
    </submittedName>
</protein>
<dbReference type="Proteomes" id="UP000271937">
    <property type="component" value="Unassembled WGS sequence"/>
</dbReference>
<dbReference type="InterPro" id="IPR018062">
    <property type="entry name" value="HTH_AraC-typ_CS"/>
</dbReference>
<dbReference type="PROSITE" id="PS01124">
    <property type="entry name" value="HTH_ARAC_FAMILY_2"/>
    <property type="match status" value="1"/>
</dbReference>
<dbReference type="Pfam" id="PF06719">
    <property type="entry name" value="AraC_N"/>
    <property type="match status" value="1"/>
</dbReference>
<dbReference type="RefSeq" id="WP_125012926.1">
    <property type="nucleotide sequence ID" value="NZ_RQVR01000010.1"/>
</dbReference>
<proteinExistence type="predicted"/>
<dbReference type="PROSITE" id="PS00041">
    <property type="entry name" value="HTH_ARAC_FAMILY_1"/>
    <property type="match status" value="1"/>
</dbReference>
<accession>A0A3P3WAZ8</accession>
<gene>
    <name evidence="5" type="ORF">EG849_09890</name>
</gene>
<dbReference type="OrthoDB" id="799767at2"/>
<dbReference type="InterPro" id="IPR009057">
    <property type="entry name" value="Homeodomain-like_sf"/>
</dbReference>
<feature type="domain" description="HTH araC/xylS-type" evidence="4">
    <location>
        <begin position="194"/>
        <end position="292"/>
    </location>
</feature>
<evidence type="ECO:0000256" key="3">
    <source>
        <dbReference type="ARBA" id="ARBA00023163"/>
    </source>
</evidence>
<keyword evidence="2" id="KW-0238">DNA-binding</keyword>
<evidence type="ECO:0000313" key="6">
    <source>
        <dbReference type="Proteomes" id="UP000271937"/>
    </source>
</evidence>
<evidence type="ECO:0000256" key="1">
    <source>
        <dbReference type="ARBA" id="ARBA00023015"/>
    </source>
</evidence>
<keyword evidence="6" id="KW-1185">Reference proteome</keyword>
<dbReference type="GO" id="GO:0003700">
    <property type="term" value="F:DNA-binding transcription factor activity"/>
    <property type="evidence" value="ECO:0007669"/>
    <property type="project" value="InterPro"/>
</dbReference>